<feature type="transmembrane region" description="Helical" evidence="6">
    <location>
        <begin position="39"/>
        <end position="59"/>
    </location>
</feature>
<comment type="subcellular location">
    <subcellularLocation>
        <location evidence="1">Cell membrane</location>
        <topology evidence="1">Multi-pass membrane protein</topology>
    </subcellularLocation>
</comment>
<feature type="transmembrane region" description="Helical" evidence="6">
    <location>
        <begin position="99"/>
        <end position="116"/>
    </location>
</feature>
<feature type="transmembrane region" description="Helical" evidence="6">
    <location>
        <begin position="71"/>
        <end position="93"/>
    </location>
</feature>
<feature type="transmembrane region" description="Helical" evidence="6">
    <location>
        <begin position="202"/>
        <end position="225"/>
    </location>
</feature>
<sequence>MKKSLVPLALGTFGLGMAEFVMMSILPYVAQEMNVSIPAAGHLISAYALGVCVGAPVMLLSARKFPLKKVLFLLILIYALGNTLAGFSHNYWFMLGMRFISGLPHGAFFGVGSIVAEKLADEGKSSSALAFMVSGMTIANLIGIPLGAYICNHFSWRLIFYVTGVWGAVNLFFLLKWMPSIAPLPNNGLRGQFNFLKKMDPWLILLATGLGNCGIFCFYCYVSPFLTGMSGFTAADMTWIMVLSGVSMVLGNIIGGKLSDRFRSASVVGFAYSLAAMALVVLFLLPSISFLAIVMMCICTSCLFMVGAPNQLLVLQNSRGGEMMGAAMIQIAFNLGNALGSYSGGLPIDNNVGVNFSSIIGMGYLVIAIFIVSILVRRQKSKEQLMVTPILMKS</sequence>
<keyword evidence="2" id="KW-1003">Cell membrane</keyword>
<dbReference type="Pfam" id="PF07690">
    <property type="entry name" value="MFS_1"/>
    <property type="match status" value="1"/>
</dbReference>
<dbReference type="PROSITE" id="PS50850">
    <property type="entry name" value="MFS"/>
    <property type="match status" value="1"/>
</dbReference>
<feature type="transmembrane region" description="Helical" evidence="6">
    <location>
        <begin position="267"/>
        <end position="285"/>
    </location>
</feature>
<reference evidence="8" key="1">
    <citation type="submission" date="2022-10" db="EMBL/GenBank/DDBJ databases">
        <authorList>
            <person name="Yu W.X."/>
        </authorList>
    </citation>
    <scope>NUCLEOTIDE SEQUENCE</scope>
    <source>
        <strain evidence="8">AAT</strain>
    </source>
</reference>
<evidence type="ECO:0000256" key="3">
    <source>
        <dbReference type="ARBA" id="ARBA00022692"/>
    </source>
</evidence>
<evidence type="ECO:0000256" key="1">
    <source>
        <dbReference type="ARBA" id="ARBA00004651"/>
    </source>
</evidence>
<dbReference type="Gene3D" id="1.20.1250.20">
    <property type="entry name" value="MFS general substrate transporter like domains"/>
    <property type="match status" value="2"/>
</dbReference>
<dbReference type="InterPro" id="IPR020846">
    <property type="entry name" value="MFS_dom"/>
</dbReference>
<dbReference type="PANTHER" id="PTHR43124">
    <property type="entry name" value="PURINE EFFLUX PUMP PBUE"/>
    <property type="match status" value="1"/>
</dbReference>
<keyword evidence="4 6" id="KW-1133">Transmembrane helix</keyword>
<feature type="domain" description="Major facilitator superfamily (MFS) profile" evidence="7">
    <location>
        <begin position="4"/>
        <end position="380"/>
    </location>
</feature>
<dbReference type="CDD" id="cd17324">
    <property type="entry name" value="MFS_NepI_like"/>
    <property type="match status" value="1"/>
</dbReference>
<evidence type="ECO:0000313" key="9">
    <source>
        <dbReference type="Proteomes" id="UP001209229"/>
    </source>
</evidence>
<organism evidence="8 9">
    <name type="scientific">Plebeiibacterium sediminum</name>
    <dbReference type="NCBI Taxonomy" id="2992112"/>
    <lineage>
        <taxon>Bacteria</taxon>
        <taxon>Pseudomonadati</taxon>
        <taxon>Bacteroidota</taxon>
        <taxon>Bacteroidia</taxon>
        <taxon>Marinilabiliales</taxon>
        <taxon>Marinilabiliaceae</taxon>
        <taxon>Plebeiibacterium</taxon>
    </lineage>
</organism>
<dbReference type="InterPro" id="IPR011701">
    <property type="entry name" value="MFS"/>
</dbReference>
<keyword evidence="5 6" id="KW-0472">Membrane</keyword>
<comment type="caution">
    <text evidence="8">The sequence shown here is derived from an EMBL/GenBank/DDBJ whole genome shotgun (WGS) entry which is preliminary data.</text>
</comment>
<dbReference type="GO" id="GO:0022857">
    <property type="term" value="F:transmembrane transporter activity"/>
    <property type="evidence" value="ECO:0007669"/>
    <property type="project" value="InterPro"/>
</dbReference>
<dbReference type="SUPFAM" id="SSF103473">
    <property type="entry name" value="MFS general substrate transporter"/>
    <property type="match status" value="1"/>
</dbReference>
<evidence type="ECO:0000256" key="6">
    <source>
        <dbReference type="SAM" id="Phobius"/>
    </source>
</evidence>
<protein>
    <submittedName>
        <fullName evidence="8">MFS transporter</fullName>
    </submittedName>
</protein>
<dbReference type="PANTHER" id="PTHR43124:SF6">
    <property type="entry name" value="TRANSPORTER ARAJ-RELATED"/>
    <property type="match status" value="1"/>
</dbReference>
<dbReference type="EMBL" id="JAPDPJ010000006">
    <property type="protein sequence ID" value="MCW3785756.1"/>
    <property type="molecule type" value="Genomic_DNA"/>
</dbReference>
<dbReference type="InterPro" id="IPR050189">
    <property type="entry name" value="MFS_Efflux_Transporters"/>
</dbReference>
<evidence type="ECO:0000256" key="2">
    <source>
        <dbReference type="ARBA" id="ARBA00022475"/>
    </source>
</evidence>
<feature type="transmembrane region" description="Helical" evidence="6">
    <location>
        <begin position="156"/>
        <end position="175"/>
    </location>
</feature>
<feature type="transmembrane region" description="Helical" evidence="6">
    <location>
        <begin position="356"/>
        <end position="376"/>
    </location>
</feature>
<evidence type="ECO:0000256" key="4">
    <source>
        <dbReference type="ARBA" id="ARBA00022989"/>
    </source>
</evidence>
<accession>A0AAE3M1V9</accession>
<feature type="transmembrane region" description="Helical" evidence="6">
    <location>
        <begin position="237"/>
        <end position="255"/>
    </location>
</feature>
<keyword evidence="3 6" id="KW-0812">Transmembrane</keyword>
<keyword evidence="9" id="KW-1185">Reference proteome</keyword>
<dbReference type="GO" id="GO:0005886">
    <property type="term" value="C:plasma membrane"/>
    <property type="evidence" value="ECO:0007669"/>
    <property type="project" value="UniProtKB-SubCell"/>
</dbReference>
<evidence type="ECO:0000256" key="5">
    <source>
        <dbReference type="ARBA" id="ARBA00023136"/>
    </source>
</evidence>
<dbReference type="Proteomes" id="UP001209229">
    <property type="component" value="Unassembled WGS sequence"/>
</dbReference>
<feature type="transmembrane region" description="Helical" evidence="6">
    <location>
        <begin position="325"/>
        <end position="344"/>
    </location>
</feature>
<name>A0AAE3M1V9_9BACT</name>
<feature type="transmembrane region" description="Helical" evidence="6">
    <location>
        <begin position="291"/>
        <end position="313"/>
    </location>
</feature>
<dbReference type="RefSeq" id="WP_301189327.1">
    <property type="nucleotide sequence ID" value="NZ_JAPDPJ010000006.1"/>
</dbReference>
<feature type="transmembrane region" description="Helical" evidence="6">
    <location>
        <begin position="128"/>
        <end position="150"/>
    </location>
</feature>
<evidence type="ECO:0000313" key="8">
    <source>
        <dbReference type="EMBL" id="MCW3785756.1"/>
    </source>
</evidence>
<proteinExistence type="predicted"/>
<gene>
    <name evidence="8" type="ORF">OM075_04720</name>
</gene>
<dbReference type="InterPro" id="IPR036259">
    <property type="entry name" value="MFS_trans_sf"/>
</dbReference>
<evidence type="ECO:0000259" key="7">
    <source>
        <dbReference type="PROSITE" id="PS50850"/>
    </source>
</evidence>
<dbReference type="AlphaFoldDB" id="A0AAE3M1V9"/>